<dbReference type="AlphaFoldDB" id="A0AAN6GAH3"/>
<proteinExistence type="predicted"/>
<reference evidence="1" key="1">
    <citation type="journal article" date="2023" name="PhytoFront">
        <title>Draft Genome Resources of Seven Strains of Tilletia horrida, Causal Agent of Kernel Smut of Rice.</title>
        <authorList>
            <person name="Khanal S."/>
            <person name="Antony Babu S."/>
            <person name="Zhou X.G."/>
        </authorList>
    </citation>
    <scope>NUCLEOTIDE SEQUENCE</scope>
    <source>
        <strain evidence="1">TX3</strain>
    </source>
</reference>
<comment type="caution">
    <text evidence="1">The sequence shown here is derived from an EMBL/GenBank/DDBJ whole genome shotgun (WGS) entry which is preliminary data.</text>
</comment>
<protein>
    <submittedName>
        <fullName evidence="1">Uncharacterized protein</fullName>
    </submittedName>
</protein>
<name>A0AAN6GAH3_9BASI</name>
<dbReference type="Proteomes" id="UP001176521">
    <property type="component" value="Unassembled WGS sequence"/>
</dbReference>
<organism evidence="1 2">
    <name type="scientific">Tilletia horrida</name>
    <dbReference type="NCBI Taxonomy" id="155126"/>
    <lineage>
        <taxon>Eukaryota</taxon>
        <taxon>Fungi</taxon>
        <taxon>Dikarya</taxon>
        <taxon>Basidiomycota</taxon>
        <taxon>Ustilaginomycotina</taxon>
        <taxon>Exobasidiomycetes</taxon>
        <taxon>Tilletiales</taxon>
        <taxon>Tilletiaceae</taxon>
        <taxon>Tilletia</taxon>
    </lineage>
</organism>
<gene>
    <name evidence="1" type="ORF">OC842_005364</name>
</gene>
<evidence type="ECO:0000313" key="1">
    <source>
        <dbReference type="EMBL" id="KAK0525905.1"/>
    </source>
</evidence>
<evidence type="ECO:0000313" key="2">
    <source>
        <dbReference type="Proteomes" id="UP001176521"/>
    </source>
</evidence>
<keyword evidence="2" id="KW-1185">Reference proteome</keyword>
<sequence>MADGADSHQHEAGNSSTLLSVTIAKELDALITDVQRCLDDLSANEAEVSLHVVYIQEAIMQLKEFADMLPSLQYDSAMRRLVNLRNLLEERESGMNAAPQQQVWMTGNRGAWTLAIDPDLLLELTELRFTDDEIAVFLCCSRSTVQRRRAAYGLEKRRQSNITHEQLCEIVREIRCKAVLGFAWRSARPILSASWPLIASPSHDEFTAYHL</sequence>
<dbReference type="EMBL" id="JAPDMQ010000376">
    <property type="protein sequence ID" value="KAK0525905.1"/>
    <property type="molecule type" value="Genomic_DNA"/>
</dbReference>
<accession>A0AAN6GAH3</accession>